<organism evidence="1">
    <name type="scientific">marine metagenome</name>
    <dbReference type="NCBI Taxonomy" id="408172"/>
    <lineage>
        <taxon>unclassified sequences</taxon>
        <taxon>metagenomes</taxon>
        <taxon>ecological metagenomes</taxon>
    </lineage>
</organism>
<evidence type="ECO:0008006" key="2">
    <source>
        <dbReference type="Google" id="ProtNLM"/>
    </source>
</evidence>
<proteinExistence type="predicted"/>
<dbReference type="InterPro" id="IPR011250">
    <property type="entry name" value="OMP/PagP_B-barrel"/>
</dbReference>
<protein>
    <recommendedName>
        <fullName evidence="2">Outer membrane protein beta-barrel domain-containing protein</fullName>
    </recommendedName>
</protein>
<dbReference type="SUPFAM" id="SSF56925">
    <property type="entry name" value="OMPA-like"/>
    <property type="match status" value="1"/>
</dbReference>
<feature type="non-terminal residue" evidence="1">
    <location>
        <position position="1"/>
    </location>
</feature>
<dbReference type="EMBL" id="UINC01178991">
    <property type="protein sequence ID" value="SVD87450.1"/>
    <property type="molecule type" value="Genomic_DNA"/>
</dbReference>
<sequence length="181" mass="19273">PVKAAAEWQIKPFLGVTFGGSTTFVDVEDGVGSPNISFGASALLVGEIFGLEADFGQAPGFFQTGEGRLVKQSNVTTLSGSFVVALPRRLAEYGLRPYFVGGAGMMRVRSDHQLGVLQVADTLPALHIGGGVTGFLTDRFGLNWDVRRFHSTGGTAGGRGVSFGREQVSFWRAQMALAIRY</sequence>
<dbReference type="Gene3D" id="2.40.160.20">
    <property type="match status" value="1"/>
</dbReference>
<gene>
    <name evidence="1" type="ORF">METZ01_LOCUS440304</name>
</gene>
<evidence type="ECO:0000313" key="1">
    <source>
        <dbReference type="EMBL" id="SVD87450.1"/>
    </source>
</evidence>
<dbReference type="AlphaFoldDB" id="A0A382YWH4"/>
<name>A0A382YWH4_9ZZZZ</name>
<accession>A0A382YWH4</accession>
<reference evidence="1" key="1">
    <citation type="submission" date="2018-05" db="EMBL/GenBank/DDBJ databases">
        <authorList>
            <person name="Lanie J.A."/>
            <person name="Ng W.-L."/>
            <person name="Kazmierczak K.M."/>
            <person name="Andrzejewski T.M."/>
            <person name="Davidsen T.M."/>
            <person name="Wayne K.J."/>
            <person name="Tettelin H."/>
            <person name="Glass J.I."/>
            <person name="Rusch D."/>
            <person name="Podicherti R."/>
            <person name="Tsui H.-C.T."/>
            <person name="Winkler M.E."/>
        </authorList>
    </citation>
    <scope>NUCLEOTIDE SEQUENCE</scope>
</reference>